<keyword evidence="8" id="KW-0057">Aromatic amino acid biosynthesis</keyword>
<evidence type="ECO:0000256" key="6">
    <source>
        <dbReference type="ARBA" id="ARBA00022605"/>
    </source>
</evidence>
<organism evidence="13">
    <name type="scientific">Pyramimonas obovata</name>
    <dbReference type="NCBI Taxonomy" id="1411642"/>
    <lineage>
        <taxon>Eukaryota</taxon>
        <taxon>Viridiplantae</taxon>
        <taxon>Chlorophyta</taxon>
        <taxon>Pyramimonadophyceae</taxon>
        <taxon>Pyramimonadales</taxon>
        <taxon>Pyramimonadaceae</taxon>
        <taxon>Pyramimonas</taxon>
        <taxon>Pyramimonas incertae sedis</taxon>
    </lineage>
</organism>
<dbReference type="GO" id="GO:0005829">
    <property type="term" value="C:cytosol"/>
    <property type="evidence" value="ECO:0007669"/>
    <property type="project" value="TreeGrafter"/>
</dbReference>
<evidence type="ECO:0000256" key="2">
    <source>
        <dbReference type="ARBA" id="ARBA00004873"/>
    </source>
</evidence>
<dbReference type="FunFam" id="3.40.50.880:FF:000027">
    <property type="entry name" value="Anthranilate synthase beta subunit 1"/>
    <property type="match status" value="1"/>
</dbReference>
<evidence type="ECO:0000256" key="10">
    <source>
        <dbReference type="ARBA" id="ARBA00022962"/>
    </source>
</evidence>
<evidence type="ECO:0000256" key="11">
    <source>
        <dbReference type="ARBA" id="ARBA00023239"/>
    </source>
</evidence>
<dbReference type="InterPro" id="IPR050472">
    <property type="entry name" value="Anth_synth/Amidotransfase"/>
</dbReference>
<dbReference type="PRINTS" id="PR00097">
    <property type="entry name" value="ANTSNTHASEII"/>
</dbReference>
<dbReference type="GO" id="GO:0009507">
    <property type="term" value="C:chloroplast"/>
    <property type="evidence" value="ECO:0007669"/>
    <property type="project" value="UniProtKB-SubCell"/>
</dbReference>
<dbReference type="CDD" id="cd01743">
    <property type="entry name" value="GATase1_Anthranilate_Synthase"/>
    <property type="match status" value="1"/>
</dbReference>
<feature type="domain" description="Glutamine amidotransferase" evidence="12">
    <location>
        <begin position="87"/>
        <end position="273"/>
    </location>
</feature>
<dbReference type="PANTHER" id="PTHR43418">
    <property type="entry name" value="MULTIFUNCTIONAL TRYPTOPHAN BIOSYNTHESIS PROTEIN-RELATED"/>
    <property type="match status" value="1"/>
</dbReference>
<evidence type="ECO:0000256" key="9">
    <source>
        <dbReference type="ARBA" id="ARBA00022946"/>
    </source>
</evidence>
<dbReference type="PRINTS" id="PR00096">
    <property type="entry name" value="GATASE"/>
</dbReference>
<protein>
    <recommendedName>
        <fullName evidence="4">anthranilate synthase</fullName>
        <ecNumber evidence="4">4.1.3.27</ecNumber>
    </recommendedName>
</protein>
<accession>A0A7S0RF08</accession>
<dbReference type="PRINTS" id="PR00099">
    <property type="entry name" value="CPSGATASE"/>
</dbReference>
<evidence type="ECO:0000256" key="3">
    <source>
        <dbReference type="ARBA" id="ARBA00011653"/>
    </source>
</evidence>
<dbReference type="Gene3D" id="3.40.50.880">
    <property type="match status" value="1"/>
</dbReference>
<dbReference type="EC" id="4.1.3.27" evidence="4"/>
<gene>
    <name evidence="13" type="ORF">POBO1169_LOCUS12684</name>
</gene>
<dbReference type="PANTHER" id="PTHR43418:SF4">
    <property type="entry name" value="MULTIFUNCTIONAL TRYPTOPHAN BIOSYNTHESIS PROTEIN"/>
    <property type="match status" value="1"/>
</dbReference>
<dbReference type="InterPro" id="IPR029062">
    <property type="entry name" value="Class_I_gatase-like"/>
</dbReference>
<evidence type="ECO:0000256" key="8">
    <source>
        <dbReference type="ARBA" id="ARBA00022822"/>
    </source>
</evidence>
<dbReference type="GO" id="GO:0000162">
    <property type="term" value="P:L-tryptophan biosynthetic process"/>
    <property type="evidence" value="ECO:0007669"/>
    <property type="project" value="UniProtKB-KW"/>
</dbReference>
<dbReference type="EMBL" id="HBFA01024935">
    <property type="protein sequence ID" value="CAD8675407.1"/>
    <property type="molecule type" value="Transcribed_RNA"/>
</dbReference>
<keyword evidence="11" id="KW-0456">Lyase</keyword>
<dbReference type="AlphaFoldDB" id="A0A7S0RF08"/>
<evidence type="ECO:0000259" key="12">
    <source>
        <dbReference type="Pfam" id="PF00117"/>
    </source>
</evidence>
<evidence type="ECO:0000256" key="7">
    <source>
        <dbReference type="ARBA" id="ARBA00022640"/>
    </source>
</evidence>
<comment type="subunit">
    <text evidence="3">Heterotetramer consisting of two non-identical subunits: a beta subunit and a large alpha subunit.</text>
</comment>
<dbReference type="InterPro" id="IPR017926">
    <property type="entry name" value="GATASE"/>
</dbReference>
<reference evidence="13" key="1">
    <citation type="submission" date="2021-01" db="EMBL/GenBank/DDBJ databases">
        <authorList>
            <person name="Corre E."/>
            <person name="Pelletier E."/>
            <person name="Niang G."/>
            <person name="Scheremetjew M."/>
            <person name="Finn R."/>
            <person name="Kale V."/>
            <person name="Holt S."/>
            <person name="Cochrane G."/>
            <person name="Meng A."/>
            <person name="Brown T."/>
            <person name="Cohen L."/>
        </authorList>
    </citation>
    <scope>NUCLEOTIDE SEQUENCE</scope>
    <source>
        <strain evidence="13">CCMP722</strain>
    </source>
</reference>
<proteinExistence type="predicted"/>
<evidence type="ECO:0000256" key="4">
    <source>
        <dbReference type="ARBA" id="ARBA00012266"/>
    </source>
</evidence>
<keyword evidence="6" id="KW-0028">Amino-acid biosynthesis</keyword>
<name>A0A7S0RF08_9CHLO</name>
<keyword evidence="7" id="KW-0934">Plastid</keyword>
<comment type="subcellular location">
    <subcellularLocation>
        <location evidence="1">Plastid</location>
        <location evidence="1">Chloroplast</location>
    </subcellularLocation>
</comment>
<dbReference type="SUPFAM" id="SSF52317">
    <property type="entry name" value="Class I glutamine amidotransferase-like"/>
    <property type="match status" value="1"/>
</dbReference>
<evidence type="ECO:0000256" key="5">
    <source>
        <dbReference type="ARBA" id="ARBA00022528"/>
    </source>
</evidence>
<dbReference type="PROSITE" id="PS51273">
    <property type="entry name" value="GATASE_TYPE_1"/>
    <property type="match status" value="1"/>
</dbReference>
<dbReference type="NCBIfam" id="TIGR00566">
    <property type="entry name" value="trpG_papA"/>
    <property type="match status" value="1"/>
</dbReference>
<dbReference type="GO" id="GO:0004049">
    <property type="term" value="F:anthranilate synthase activity"/>
    <property type="evidence" value="ECO:0007669"/>
    <property type="project" value="UniProtKB-EC"/>
</dbReference>
<evidence type="ECO:0000256" key="1">
    <source>
        <dbReference type="ARBA" id="ARBA00004229"/>
    </source>
</evidence>
<keyword evidence="5" id="KW-0150">Chloroplast</keyword>
<dbReference type="InterPro" id="IPR006221">
    <property type="entry name" value="TrpG/PapA_dom"/>
</dbReference>
<keyword evidence="8" id="KW-0822">Tryptophan biosynthesis</keyword>
<keyword evidence="9" id="KW-0809">Transit peptide</keyword>
<sequence>MATRSAAVCRVYVETGAAKRSATHGRASFKGRDIRTHRPQACQLAQSSSFTAGRLASTVAQTSRSVKPSIRCNASASATTEEKGPVVVIDNYDSFTYNLCQYLGNCGCEYVVFKNDEITVDEVRSMNPRGILMSPGPGAPEDSGIALQTIKELGPEFPLFGVCMGHQCIGQVFGGKVVRAPCGVMHGKTSPVTHLDKGILKGLSSPFTAARYHSLVIDRDTFPEDQLEMTAWTEDGMCMAVQHKRYPHIQGVQFHPESVITDQGMDIIRNFLRIIEEGAIDLEAQNN</sequence>
<keyword evidence="10" id="KW-0315">Glutamine amidotransferase</keyword>
<comment type="pathway">
    <text evidence="2">Amino-acid biosynthesis; L-tryptophan biosynthesis; L-tryptophan from chorismate: step 1/5.</text>
</comment>
<evidence type="ECO:0000313" key="13">
    <source>
        <dbReference type="EMBL" id="CAD8675407.1"/>
    </source>
</evidence>
<dbReference type="Pfam" id="PF00117">
    <property type="entry name" value="GATase"/>
    <property type="match status" value="1"/>
</dbReference>